<feature type="region of interest" description="Disordered" evidence="6">
    <location>
        <begin position="276"/>
        <end position="300"/>
    </location>
</feature>
<dbReference type="PANTHER" id="PTHR21320:SF3">
    <property type="entry name" value="CYTOCHROME C OXIDASE ASSEMBLY PROTEIN COX11, MITOCHONDRIAL-RELATED"/>
    <property type="match status" value="1"/>
</dbReference>
<comment type="subcellular location">
    <subcellularLocation>
        <location evidence="2">Mitochondrion inner membrane</location>
        <topology evidence="2">Single-pass membrane protein</topology>
        <orientation evidence="2">Intermembrane side</orientation>
    </subcellularLocation>
</comment>
<feature type="compositionally biased region" description="Polar residues" evidence="6">
    <location>
        <begin position="1354"/>
        <end position="1370"/>
    </location>
</feature>
<sequence length="1903" mass="207379">MYTSAVILFAGGMSYAAVPLYRAFCAATGFAGTPQVGQGKFAPERLVPSDTTRRIKVHFNADTSEALPWQFTPCQKYISVTPGESSLAFYKARNKSSEDVIGIATYNVTPDRHSQIAPYFAKVECFCFEEQKLLAGEEVDMPLLFFIDKDFLDDPACANVDDMILSYTFFRARRNERGHLEPDAPEDVVQASQGFADFKHAPKAEERRSSAHKHLILGSSAAAISVHVRMRCGRQLFESVGGVSMSKSSSSPLETPRTKRKLSKMANIYSQNRHSIASTGQSSPLPDAQPAEAPSSRPSHLRASSLLNFSFRNRTHSNSQQHQQQQALATVRENGGSMEAAMATNEFGRLSNPPQQQQQQQQQEQPQSQPRRSGSINNNAPLPDPTQQQQQLQQPQLHPEIRSIIQLSTAHAHKVYFSGPLVKHVERQTDGRVVGKDEPWRKVWGQLGGTTLSLWDMTEIEEARKKGTEAPPTYLNVTDAFVHVLGSVTMPAQGDRPATKHENVITLTTAGMNLLLFSCPDAQALIHWTAAFRLAAYEKSRLEELYTAHLIRMSLSEHGNWKEPRSPLNNGRMEGWVQIRVSGQTDWKRLWMVIQCGASVQQVQNAVSESTVTRNRMSNFFSRTDSSSQVAQPSKPYIALFHSPKPKDRKRAGITMGHISQVFAVYPERPELITRSTLIKIEGFLGDDELAGEWRSREGWVLLMPEVESGKIPSLEMLKWLIGGRPAAYTWNPREQESLMFAYPVGPHKDQSHLNQQLFLDRELGEAIDPREDRTSVIRKSFKDILVQRMHRAGASGANAGPIPTSPVNGGTPPVLPPIQGVGDGNGQNPPAQVQGNEPGSSFQLPPLDFDDNASANNTHGLKSPLSPGGRTSLSPITERTREGSTDHSIMGASSVSRSSTQNDARSPPSHSSSLAMRQNSGGAGQALPTPIREESQSNLALAAQRTVSQSPPPPVIEKDFKPSVPPEQQKPSMLSKQSTTSSKYSDDSSEAVTQLPPRMMSPTMVQLPPSSVASPVLGTGSVRSLKSPPPVSPRTPPTDTSSVRMVPKSPDSMRSGNSNSSVLTSPFSQQQHHDRPSLDTQLMQDLPPVPPAKNPQTSPLRAFQTPSYSSTQSDSVQYANQYGDHTQIVQLSPEQQKTLANPHSPAFPEHDKERSESEHSVLTNPMSLSDNIPHMNIQDQGLPPQQRQASTGFQNLDAAAAVEEQTSGNQLRPQTLLSRRPSGARAPPPRKIAPSEDSTSSSLGPSQHDALYYIDPPQPPQAAASNGAFTPPAASSRAQLARQASPPSNSRVIPRNRVGMDESAADALAALSFLEQDERHTSPEAQRQMSRSPPQPATQTVPQILEPEGGRSDSPQGNQYRSSFAPSKQATERKARSQAQQAAHDEAVHKPGRPNGKQKSRQGGGGGGWNDSSDEEEEEDEDEDDDEDEDEEGKESGDERRPVSADKNHGGQIAAPVGRNPIQQNQMRNFSTSGPALDPAEMQQQQQGMQQQYGQQFQQRPLRTLPQIPQAPRGRSPAGPDRRYDQSAEGMRRSQYDDGMRASSQVRGQYDHPPVGASRQNIFSSVLDANRNTGMRPPEFQNNRDTFVQIDSPAETMTKAFTPQGLLSAGLQDKQDRSAKRQEEIARETGASLINVPNKPPPPQVGLLGAISAHERERKREGGMGAALTEREREKRVAEERQRKLDDYQRQQLDQQQQMMAQGGFGGMYGGGLTPQMTGMNPMMFNPAMMGSMYFNPMQMNPGAMQYAQQAAMQAYQQAMYAMSQAGSQVGGEGGMGGGSPNLGGGSPSPMSMMGTGNMPMGFDPRMSMMGMPGMGMGMGMPMGGPMGSPMGGPMNMQMTGGSGFDPRFSMGPGQFDNFSGNGMGVPPQRPQFTGSPSGSPAPPPEGNGDGIRRSSNSSPKV</sequence>
<feature type="region of interest" description="Disordered" evidence="6">
    <location>
        <begin position="1310"/>
        <end position="1559"/>
    </location>
</feature>
<feature type="compositionally biased region" description="Polar residues" evidence="6">
    <location>
        <begin position="1205"/>
        <end position="1218"/>
    </location>
</feature>
<dbReference type="HAMAP" id="MF_00155">
    <property type="entry name" value="CtaG"/>
    <property type="match status" value="1"/>
</dbReference>
<feature type="compositionally biased region" description="Acidic residues" evidence="6">
    <location>
        <begin position="1413"/>
        <end position="1434"/>
    </location>
</feature>
<dbReference type="InterPro" id="IPR001849">
    <property type="entry name" value="PH_domain"/>
</dbReference>
<comment type="function">
    <text evidence="1">Exerts its effect at some terminal stage of cytochrome c oxidase synthesis, probably by being involved in the insertion of the copper B into subunit I.</text>
</comment>
<dbReference type="Pfam" id="PF04442">
    <property type="entry name" value="CtaG_Cox11"/>
    <property type="match status" value="1"/>
</dbReference>
<keyword evidence="9" id="KW-1185">Reference proteome</keyword>
<feature type="compositionally biased region" description="Pro residues" evidence="6">
    <location>
        <begin position="1028"/>
        <end position="1037"/>
    </location>
</feature>
<dbReference type="Gene3D" id="2.60.370.10">
    <property type="entry name" value="Ctag/Cox11"/>
    <property type="match status" value="1"/>
</dbReference>
<feature type="region of interest" description="Disordered" evidence="6">
    <location>
        <begin position="1204"/>
        <end position="1297"/>
    </location>
</feature>
<dbReference type="FunFam" id="2.60.370.10:FF:000001">
    <property type="entry name" value="COX11 cytochrome c oxidase assembly homolog"/>
    <property type="match status" value="1"/>
</dbReference>
<dbReference type="NCBIfam" id="NF003465">
    <property type="entry name" value="PRK05089.1"/>
    <property type="match status" value="1"/>
</dbReference>
<dbReference type="InParanoid" id="A0A0H2RMB7"/>
<dbReference type="Pfam" id="PF25381">
    <property type="entry name" value="PH_26"/>
    <property type="match status" value="1"/>
</dbReference>
<dbReference type="SMART" id="SM00233">
    <property type="entry name" value="PH"/>
    <property type="match status" value="1"/>
</dbReference>
<dbReference type="InterPro" id="IPR058155">
    <property type="entry name" value="Skg3/CAF120-like_PH"/>
</dbReference>
<dbReference type="SUPFAM" id="SSF50729">
    <property type="entry name" value="PH domain-like"/>
    <property type="match status" value="1"/>
</dbReference>
<feature type="compositionally biased region" description="Basic and acidic residues" evidence="6">
    <location>
        <begin position="1149"/>
        <end position="1160"/>
    </location>
</feature>
<feature type="compositionally biased region" description="Polar residues" evidence="6">
    <location>
        <begin position="1095"/>
        <end position="1142"/>
    </location>
</feature>
<evidence type="ECO:0000313" key="9">
    <source>
        <dbReference type="Proteomes" id="UP000053477"/>
    </source>
</evidence>
<feature type="compositionally biased region" description="Polar residues" evidence="6">
    <location>
        <begin position="1178"/>
        <end position="1189"/>
    </location>
</feature>
<feature type="compositionally biased region" description="Low complexity" evidence="6">
    <location>
        <begin position="1483"/>
        <end position="1500"/>
    </location>
</feature>
<accession>A0A0H2RMB7</accession>
<feature type="region of interest" description="Disordered" evidence="6">
    <location>
        <begin position="348"/>
        <end position="397"/>
    </location>
</feature>
<dbReference type="GO" id="GO:0005759">
    <property type="term" value="C:mitochondrial matrix"/>
    <property type="evidence" value="ECO:0007669"/>
    <property type="project" value="UniProtKB-ARBA"/>
</dbReference>
<feature type="region of interest" description="Disordered" evidence="6">
    <location>
        <begin position="241"/>
        <end position="260"/>
    </location>
</feature>
<dbReference type="Gene3D" id="2.30.29.30">
    <property type="entry name" value="Pleckstrin-homology domain (PH domain)/Phosphotyrosine-binding domain (PTB)"/>
    <property type="match status" value="1"/>
</dbReference>
<keyword evidence="3" id="KW-0812">Transmembrane</keyword>
<feature type="compositionally biased region" description="Polar residues" evidence="6">
    <location>
        <begin position="827"/>
        <end position="844"/>
    </location>
</feature>
<dbReference type="SUPFAM" id="SSF110111">
    <property type="entry name" value="Ctag/Cox11"/>
    <property type="match status" value="1"/>
</dbReference>
<evidence type="ECO:0000313" key="8">
    <source>
        <dbReference type="EMBL" id="KLO12752.1"/>
    </source>
</evidence>
<evidence type="ECO:0000256" key="6">
    <source>
        <dbReference type="SAM" id="MobiDB-lite"/>
    </source>
</evidence>
<dbReference type="EMBL" id="KQ085971">
    <property type="protein sequence ID" value="KLO12752.1"/>
    <property type="molecule type" value="Genomic_DNA"/>
</dbReference>
<feature type="compositionally biased region" description="Gly residues" evidence="6">
    <location>
        <begin position="1773"/>
        <end position="1788"/>
    </location>
</feature>
<feature type="compositionally biased region" description="Basic residues" evidence="6">
    <location>
        <begin position="1391"/>
        <end position="1401"/>
    </location>
</feature>
<evidence type="ECO:0000256" key="1">
    <source>
        <dbReference type="ARBA" id="ARBA00004007"/>
    </source>
</evidence>
<feature type="compositionally biased region" description="Low complexity" evidence="6">
    <location>
        <begin position="385"/>
        <end position="397"/>
    </location>
</feature>
<protein>
    <recommendedName>
        <fullName evidence="7">PH domain-containing protein</fullName>
    </recommendedName>
</protein>
<keyword evidence="5" id="KW-0472">Membrane</keyword>
<feature type="compositionally biased region" description="Low complexity" evidence="6">
    <location>
        <begin position="353"/>
        <end position="370"/>
    </location>
</feature>
<feature type="region of interest" description="Disordered" evidence="6">
    <location>
        <begin position="795"/>
        <end position="1189"/>
    </location>
</feature>
<proteinExistence type="inferred from homology"/>
<feature type="compositionally biased region" description="Low complexity" evidence="6">
    <location>
        <begin position="241"/>
        <end position="251"/>
    </location>
</feature>
<reference evidence="8 9" key="1">
    <citation type="submission" date="2015-04" db="EMBL/GenBank/DDBJ databases">
        <title>Complete genome sequence of Schizopora paradoxa KUC8140, a cosmopolitan wood degrader in East Asia.</title>
        <authorList>
            <consortium name="DOE Joint Genome Institute"/>
            <person name="Min B."/>
            <person name="Park H."/>
            <person name="Jang Y."/>
            <person name="Kim J.-J."/>
            <person name="Kim K.H."/>
            <person name="Pangilinan J."/>
            <person name="Lipzen A."/>
            <person name="Riley R."/>
            <person name="Grigoriev I.V."/>
            <person name="Spatafora J.W."/>
            <person name="Choi I.-G."/>
        </authorList>
    </citation>
    <scope>NUCLEOTIDE SEQUENCE [LARGE SCALE GENOMIC DNA]</scope>
    <source>
        <strain evidence="8 9">KUC8140</strain>
    </source>
</reference>
<feature type="region of interest" description="Disordered" evidence="6">
    <location>
        <begin position="1773"/>
        <end position="1792"/>
    </location>
</feature>
<feature type="compositionally biased region" description="Basic and acidic residues" evidence="6">
    <location>
        <begin position="1435"/>
        <end position="1450"/>
    </location>
</feature>
<feature type="compositionally biased region" description="Basic and acidic residues" evidence="6">
    <location>
        <begin position="1521"/>
        <end position="1541"/>
    </location>
</feature>
<name>A0A0H2RMB7_9AGAM</name>
<evidence type="ECO:0000256" key="5">
    <source>
        <dbReference type="ARBA" id="ARBA00023136"/>
    </source>
</evidence>
<dbReference type="OrthoDB" id="5563754at2759"/>
<feature type="compositionally biased region" description="Polar residues" evidence="6">
    <location>
        <begin position="892"/>
        <end position="921"/>
    </location>
</feature>
<feature type="compositionally biased region" description="Polar residues" evidence="6">
    <location>
        <begin position="371"/>
        <end position="380"/>
    </location>
</feature>
<gene>
    <name evidence="8" type="ORF">SCHPADRAFT_890537</name>
</gene>
<dbReference type="InterPro" id="IPR023471">
    <property type="entry name" value="CtaG/Cox11_dom_sf"/>
</dbReference>
<feature type="compositionally biased region" description="Polar residues" evidence="6">
    <location>
        <begin position="1053"/>
        <end position="1071"/>
    </location>
</feature>
<feature type="compositionally biased region" description="Polar residues" evidence="6">
    <location>
        <begin position="1462"/>
        <end position="1475"/>
    </location>
</feature>
<evidence type="ECO:0000256" key="3">
    <source>
        <dbReference type="ARBA" id="ARBA00022692"/>
    </source>
</evidence>
<dbReference type="GO" id="GO:0005507">
    <property type="term" value="F:copper ion binding"/>
    <property type="evidence" value="ECO:0007669"/>
    <property type="project" value="InterPro"/>
</dbReference>
<feature type="compositionally biased region" description="Polar residues" evidence="6">
    <location>
        <begin position="1324"/>
        <end position="1343"/>
    </location>
</feature>
<feature type="compositionally biased region" description="Polar residues" evidence="6">
    <location>
        <begin position="1237"/>
        <end position="1246"/>
    </location>
</feature>
<dbReference type="GO" id="GO:0005743">
    <property type="term" value="C:mitochondrial inner membrane"/>
    <property type="evidence" value="ECO:0007669"/>
    <property type="project" value="UniProtKB-SubCell"/>
</dbReference>
<feature type="compositionally biased region" description="Low complexity" evidence="6">
    <location>
        <begin position="1272"/>
        <end position="1287"/>
    </location>
</feature>
<feature type="compositionally biased region" description="Basic and acidic residues" evidence="6">
    <location>
        <begin position="1670"/>
        <end position="1690"/>
    </location>
</feature>
<dbReference type="Proteomes" id="UP000053477">
    <property type="component" value="Unassembled WGS sequence"/>
</dbReference>
<dbReference type="InterPro" id="IPR011993">
    <property type="entry name" value="PH-like_dom_sf"/>
</dbReference>
<keyword evidence="4" id="KW-1133">Transmembrane helix</keyword>
<dbReference type="PANTHER" id="PTHR21320">
    <property type="entry name" value="CYTOCHROME C OXIDASE ASSEMBLY PROTEIN COX11-RELATED"/>
    <property type="match status" value="1"/>
</dbReference>
<evidence type="ECO:0000259" key="7">
    <source>
        <dbReference type="SMART" id="SM00233"/>
    </source>
</evidence>
<feature type="region of interest" description="Disordered" evidence="6">
    <location>
        <begin position="1656"/>
        <end position="1691"/>
    </location>
</feature>
<dbReference type="STRING" id="27342.A0A0H2RMB7"/>
<feature type="compositionally biased region" description="Polar residues" evidence="6">
    <location>
        <begin position="1161"/>
        <end position="1171"/>
    </location>
</feature>
<evidence type="ECO:0000256" key="4">
    <source>
        <dbReference type="ARBA" id="ARBA00022989"/>
    </source>
</evidence>
<feature type="region of interest" description="Disordered" evidence="6">
    <location>
        <begin position="1841"/>
        <end position="1903"/>
    </location>
</feature>
<feature type="domain" description="PH" evidence="7">
    <location>
        <begin position="415"/>
        <end position="539"/>
    </location>
</feature>
<evidence type="ECO:0000256" key="2">
    <source>
        <dbReference type="ARBA" id="ARBA00004243"/>
    </source>
</evidence>
<dbReference type="InterPro" id="IPR007533">
    <property type="entry name" value="Cyt_c_oxidase_assmbl_CtaG"/>
</dbReference>
<organism evidence="8 9">
    <name type="scientific">Schizopora paradoxa</name>
    <dbReference type="NCBI Taxonomy" id="27342"/>
    <lineage>
        <taxon>Eukaryota</taxon>
        <taxon>Fungi</taxon>
        <taxon>Dikarya</taxon>
        <taxon>Basidiomycota</taxon>
        <taxon>Agaricomycotina</taxon>
        <taxon>Agaricomycetes</taxon>
        <taxon>Hymenochaetales</taxon>
        <taxon>Schizoporaceae</taxon>
        <taxon>Schizopora</taxon>
    </lineage>
</organism>